<comment type="similarity">
    <text evidence="1">Belongs to the histidine acid phosphatase family.</text>
</comment>
<dbReference type="InterPro" id="IPR000560">
    <property type="entry name" value="His_Pase_clade-2"/>
</dbReference>
<dbReference type="InterPro" id="IPR050645">
    <property type="entry name" value="Histidine_acid_phosphatase"/>
</dbReference>
<evidence type="ECO:0000256" key="6">
    <source>
        <dbReference type="SAM" id="Phobius"/>
    </source>
</evidence>
<accession>A0AA38I3Q1</accession>
<evidence type="ECO:0000256" key="1">
    <source>
        <dbReference type="ARBA" id="ARBA00005375"/>
    </source>
</evidence>
<dbReference type="PANTHER" id="PTHR11567:SF110">
    <property type="entry name" value="2-PHOSPHOXYLOSE PHOSPHATASE 1"/>
    <property type="match status" value="1"/>
</dbReference>
<evidence type="ECO:0000256" key="4">
    <source>
        <dbReference type="ARBA" id="ARBA00040357"/>
    </source>
</evidence>
<evidence type="ECO:0000256" key="5">
    <source>
        <dbReference type="ARBA" id="ARBA00041499"/>
    </source>
</evidence>
<dbReference type="Gene3D" id="3.40.50.1240">
    <property type="entry name" value="Phosphoglycerate mutase-like"/>
    <property type="match status" value="1"/>
</dbReference>
<keyword evidence="2" id="KW-0378">Hydrolase</keyword>
<evidence type="ECO:0000313" key="8">
    <source>
        <dbReference type="Proteomes" id="UP001168821"/>
    </source>
</evidence>
<keyword evidence="6" id="KW-0812">Transmembrane</keyword>
<dbReference type="InterPro" id="IPR029033">
    <property type="entry name" value="His_PPase_superfam"/>
</dbReference>
<dbReference type="GO" id="GO:0016791">
    <property type="term" value="F:phosphatase activity"/>
    <property type="evidence" value="ECO:0007669"/>
    <property type="project" value="TreeGrafter"/>
</dbReference>
<evidence type="ECO:0000313" key="7">
    <source>
        <dbReference type="EMBL" id="KAJ3647172.1"/>
    </source>
</evidence>
<dbReference type="EMBL" id="JALNTZ010000007">
    <property type="protein sequence ID" value="KAJ3647172.1"/>
    <property type="molecule type" value="Genomic_DNA"/>
</dbReference>
<dbReference type="AlphaFoldDB" id="A0AA38I3Q1"/>
<sequence>MTFVDVLPRMPNKALHCYLLMIIWILLLVAGVYKFLEPKQKLPEPSVNAELFHNLANDIKTRRIFKICNFPSEMDDGDEGVIESRKWAMTGLIALIRHGDRGPLQHVRNITAVNCGTEETDKFVSYKSYLHNLTATGRAPWTGPGPFHDFPVLPTHPHQCQLGQLTMQGIHQLLRLGQILRDSYLQVWPKLATLTPSEVLVYSTRYRRTFQSALSFLYGLVPHETLTKLTIFESQSMNFCFKDCGCPVTDKLWK</sequence>
<keyword evidence="8" id="KW-1185">Reference proteome</keyword>
<dbReference type="GO" id="GO:0005794">
    <property type="term" value="C:Golgi apparatus"/>
    <property type="evidence" value="ECO:0007669"/>
    <property type="project" value="TreeGrafter"/>
</dbReference>
<comment type="catalytic activity">
    <reaction evidence="3">
        <text>3-O-[beta-D-GlcA-(1-&gt;3)-beta-D-Gal-(1-&gt;3)-beta-D-Gal-(1-&gt;4)-beta-D-2-O-P-Xyl]-L-seryl-[protein] + H2O = 3-O-(beta-D-GlcA-(1-&gt;3)-beta-D-Gal-(1-&gt;3)-beta-D-Gal-(1-&gt;4)-beta-D-Xyl)-L-seryl-[protein] + phosphate</text>
        <dbReference type="Rhea" id="RHEA:56512"/>
        <dbReference type="Rhea" id="RHEA-COMP:12573"/>
        <dbReference type="Rhea" id="RHEA-COMP:14559"/>
        <dbReference type="ChEBI" id="CHEBI:15377"/>
        <dbReference type="ChEBI" id="CHEBI:43474"/>
        <dbReference type="ChEBI" id="CHEBI:132093"/>
        <dbReference type="ChEBI" id="CHEBI:140495"/>
    </reaction>
</comment>
<reference evidence="7" key="1">
    <citation type="journal article" date="2023" name="G3 (Bethesda)">
        <title>Whole genome assemblies of Zophobas morio and Tenebrio molitor.</title>
        <authorList>
            <person name="Kaur S."/>
            <person name="Stinson S.A."/>
            <person name="diCenzo G.C."/>
        </authorList>
    </citation>
    <scope>NUCLEOTIDE SEQUENCE</scope>
    <source>
        <strain evidence="7">QUZm001</strain>
    </source>
</reference>
<name>A0AA38I3Q1_9CUCU</name>
<dbReference type="PANTHER" id="PTHR11567">
    <property type="entry name" value="ACID PHOSPHATASE-RELATED"/>
    <property type="match status" value="1"/>
</dbReference>
<dbReference type="Pfam" id="PF00328">
    <property type="entry name" value="His_Phos_2"/>
    <property type="match status" value="1"/>
</dbReference>
<dbReference type="GO" id="GO:0006024">
    <property type="term" value="P:glycosaminoglycan biosynthetic process"/>
    <property type="evidence" value="ECO:0007669"/>
    <property type="project" value="TreeGrafter"/>
</dbReference>
<proteinExistence type="inferred from homology"/>
<dbReference type="Proteomes" id="UP001168821">
    <property type="component" value="Unassembled WGS sequence"/>
</dbReference>
<evidence type="ECO:0000256" key="3">
    <source>
        <dbReference type="ARBA" id="ARBA00036311"/>
    </source>
</evidence>
<organism evidence="7 8">
    <name type="scientific">Zophobas morio</name>
    <dbReference type="NCBI Taxonomy" id="2755281"/>
    <lineage>
        <taxon>Eukaryota</taxon>
        <taxon>Metazoa</taxon>
        <taxon>Ecdysozoa</taxon>
        <taxon>Arthropoda</taxon>
        <taxon>Hexapoda</taxon>
        <taxon>Insecta</taxon>
        <taxon>Pterygota</taxon>
        <taxon>Neoptera</taxon>
        <taxon>Endopterygota</taxon>
        <taxon>Coleoptera</taxon>
        <taxon>Polyphaga</taxon>
        <taxon>Cucujiformia</taxon>
        <taxon>Tenebrionidae</taxon>
        <taxon>Zophobas</taxon>
    </lineage>
</organism>
<protein>
    <recommendedName>
        <fullName evidence="4">2-phosphoxylose phosphatase 1</fullName>
    </recommendedName>
    <alternativeName>
        <fullName evidence="5">Acid phosphatase-like protein 2</fullName>
    </alternativeName>
</protein>
<dbReference type="SUPFAM" id="SSF53254">
    <property type="entry name" value="Phosphoglycerate mutase-like"/>
    <property type="match status" value="1"/>
</dbReference>
<dbReference type="GO" id="GO:0050650">
    <property type="term" value="P:chondroitin sulfate proteoglycan biosynthetic process"/>
    <property type="evidence" value="ECO:0007669"/>
    <property type="project" value="TreeGrafter"/>
</dbReference>
<keyword evidence="6" id="KW-0472">Membrane</keyword>
<gene>
    <name evidence="7" type="ORF">Zmor_024706</name>
</gene>
<comment type="caution">
    <text evidence="7">The sequence shown here is derived from an EMBL/GenBank/DDBJ whole genome shotgun (WGS) entry which is preliminary data.</text>
</comment>
<evidence type="ECO:0000256" key="2">
    <source>
        <dbReference type="ARBA" id="ARBA00022801"/>
    </source>
</evidence>
<keyword evidence="6" id="KW-1133">Transmembrane helix</keyword>
<feature type="transmembrane region" description="Helical" evidence="6">
    <location>
        <begin position="18"/>
        <end position="36"/>
    </location>
</feature>